<protein>
    <recommendedName>
        <fullName evidence="3">Lipoprotein</fullName>
    </recommendedName>
</protein>
<sequence length="142" mass="14672">MRKTFGGEGTPSKGGKPMKRLPTIFAGLALGLGAACTSKPDFARPPVAGANPAGGGTECNAAAAQSLVGTGMNAEAQARARDLTGAESVRVAGPDTMLTQDFVPMRLTIRTNETGQITSLDCGETGRSPINRHRAKMTQKRS</sequence>
<name>Q0G6U7_9HYPH</name>
<proteinExistence type="predicted"/>
<accession>Q0G6U7</accession>
<evidence type="ECO:0000313" key="1">
    <source>
        <dbReference type="EMBL" id="EAU42617.1"/>
    </source>
</evidence>
<keyword evidence="2" id="KW-1185">Reference proteome</keyword>
<organism evidence="1 2">
    <name type="scientific">Fulvimarina pelagi HTCC2506</name>
    <dbReference type="NCBI Taxonomy" id="314231"/>
    <lineage>
        <taxon>Bacteria</taxon>
        <taxon>Pseudomonadati</taxon>
        <taxon>Pseudomonadota</taxon>
        <taxon>Alphaproteobacteria</taxon>
        <taxon>Hyphomicrobiales</taxon>
        <taxon>Aurantimonadaceae</taxon>
        <taxon>Fulvimarina</taxon>
    </lineage>
</organism>
<dbReference type="Proteomes" id="UP000004310">
    <property type="component" value="Unassembled WGS sequence"/>
</dbReference>
<dbReference type="Gene3D" id="3.30.10.10">
    <property type="entry name" value="Trypsin Inhibitor V, subunit A"/>
    <property type="match status" value="1"/>
</dbReference>
<dbReference type="Pfam" id="PF11720">
    <property type="entry name" value="Inhibitor_I78"/>
    <property type="match status" value="1"/>
</dbReference>
<dbReference type="AlphaFoldDB" id="Q0G6U7"/>
<evidence type="ECO:0000313" key="2">
    <source>
        <dbReference type="Proteomes" id="UP000004310"/>
    </source>
</evidence>
<dbReference type="STRING" id="217511.GCA_001463845_00222"/>
<reference evidence="1 2" key="1">
    <citation type="journal article" date="2010" name="J. Bacteriol.">
        <title>Genome sequence of Fulvimarina pelagi HTCC2506T, a Mn(II)-oxidizing alphaproteobacterium possessing an aerobic anoxygenic photosynthetic gene cluster and Xanthorhodopsin.</title>
        <authorList>
            <person name="Kang I."/>
            <person name="Oh H.M."/>
            <person name="Lim S.I."/>
            <person name="Ferriera S."/>
            <person name="Giovannoni S.J."/>
            <person name="Cho J.C."/>
        </authorList>
    </citation>
    <scope>NUCLEOTIDE SEQUENCE [LARGE SCALE GENOMIC DNA]</scope>
    <source>
        <strain evidence="1 2">HTCC2506</strain>
    </source>
</reference>
<dbReference type="HOGENOM" id="CLU_1812982_0_0_5"/>
<comment type="caution">
    <text evidence="1">The sequence shown here is derived from an EMBL/GenBank/DDBJ whole genome shotgun (WGS) entry which is preliminary data.</text>
</comment>
<dbReference type="InterPro" id="IPR021719">
    <property type="entry name" value="Prot_inh_I78"/>
</dbReference>
<dbReference type="EMBL" id="AATP01000001">
    <property type="protein sequence ID" value="EAU42617.1"/>
    <property type="molecule type" value="Genomic_DNA"/>
</dbReference>
<evidence type="ECO:0008006" key="3">
    <source>
        <dbReference type="Google" id="ProtNLM"/>
    </source>
</evidence>
<gene>
    <name evidence="1" type="ORF">FP2506_07246</name>
</gene>